<dbReference type="GO" id="GO:0031087">
    <property type="term" value="P:deadenylation-independent decapping of nuclear-transcribed mRNA"/>
    <property type="evidence" value="ECO:0007669"/>
    <property type="project" value="InterPro"/>
</dbReference>
<dbReference type="InterPro" id="IPR045152">
    <property type="entry name" value="EDC4-like"/>
</dbReference>
<dbReference type="Pfam" id="PF21289">
    <property type="entry name" value="EDC4_C"/>
    <property type="match status" value="1"/>
</dbReference>
<keyword evidence="4" id="KW-0853">WD repeat</keyword>
<protein>
    <recommendedName>
        <fullName evidence="7">Enhancer of mRNA-decapping protein 4 C-terminal domain-containing protein</fullName>
    </recommendedName>
</protein>
<comment type="similarity">
    <text evidence="2">Belongs to the WD repeat EDC4 family.</text>
</comment>
<evidence type="ECO:0000256" key="3">
    <source>
        <dbReference type="ARBA" id="ARBA00022490"/>
    </source>
</evidence>
<evidence type="ECO:0000256" key="5">
    <source>
        <dbReference type="ARBA" id="ARBA00022737"/>
    </source>
</evidence>
<comment type="subcellular location">
    <subcellularLocation>
        <location evidence="1">Cytoplasm</location>
        <location evidence="1">P-body</location>
    </subcellularLocation>
</comment>
<keyword evidence="5" id="KW-0677">Repeat</keyword>
<dbReference type="AlphaFoldDB" id="A0A8J9SUW7"/>
<dbReference type="InterPro" id="IPR036322">
    <property type="entry name" value="WD40_repeat_dom_sf"/>
</dbReference>
<dbReference type="PANTHER" id="PTHR15598">
    <property type="entry name" value="ENHANCER OF MRNA-DECAPPING PROTEIN 4"/>
    <property type="match status" value="1"/>
</dbReference>
<dbReference type="SUPFAM" id="SSF50978">
    <property type="entry name" value="WD40 repeat-like"/>
    <property type="match status" value="1"/>
</dbReference>
<reference evidence="8" key="1">
    <citation type="submission" date="2022-02" db="EMBL/GenBank/DDBJ databases">
        <authorList>
            <person name="Giguere J D."/>
        </authorList>
    </citation>
    <scope>NUCLEOTIDE SEQUENCE</scope>
    <source>
        <strain evidence="8">CCAP 1055/1</strain>
    </source>
</reference>
<dbReference type="InterPro" id="IPR044938">
    <property type="entry name" value="EDC4_C_sf"/>
</dbReference>
<evidence type="ECO:0000313" key="8">
    <source>
        <dbReference type="EMBL" id="CAG9290500.1"/>
    </source>
</evidence>
<sequence length="973" mass="105798">MSTEPFGTTPLPTCVSGSPVKVWFDVNPLLARAQQPQTQQVANFEALSNEACINGCLLDVNQHFIVYGIKNGLIRVFQRHTVLRSLLRGHEGQNLTDMHFFQNGDVLASAASNAQSSTVLVWRVFGRSPEIMSEKLLEISTPHFTIQRVVWHPFNPNQFWMLHTNAANHMVATLVETTRIATQPHPVEGHAVCNFHDAHIIMDGAVQISADCASGSGASLTDLTWSNRDTRHILTCHDSGEIVLWDLKTLSSSSATPGTVTPARLATLRMDEPVSRGLFLPHEDVLVSDNRSQEAKLTTCFVTASDKNGTITVWSPFESSGALPQKIQILAVENPSPSYVLDVCSGPAPVNASPPSAFVVMADRHSGAILAWHLRADWNDTVPKKALLTGCDYVVPFLTKFPTYSWSVVCAPATNISDEELSDQGGLVFDVELFAYQTTAVQRLKLTSYMCLPPETSWTDPTPSVRLERLVSAQSAHVSEIGSDDANPDVEFDEAYDLEEDDEEEEIEAPDPSSLPSPLGIGNSTPSLSNNPFANWLGTIASKTTTSVPPAVVAAPAHVPPPASSLPTPPPDQPKKIVLSKHDLEDQKKVEPQNAAPVMTTKGPNNISNADSKKKKKVKATPVPPSAPEVGKVSILRRDDEVKPSLLLDSGANIPPSPTNPIEASMDTKSIAEDIRKVVHHEMRSTLVPALKQAVQESLNTSVINPIQASITQLSKQVVMNDNMESALSGSVEEPLQAAVANTMRTVLIPTMESITNQVFVRVSESLERTAATTSTDSKKELEAISLQLTTMTALVAELTNEVQSLRKLVRSNQAPVPPAPTAPSLPPINPVEALRKEIAALIQQRQYEAAFTKAVSSSTAELAVFACTNSNLTSVLGSARVELSQRILICLMQQLSTVLNWRDASLNVPLILEWLQEIALSLDPNDDTIKRHIPTVLQQMVSSVNNRMSLDEPVLRRPLQKLLQILRGMSIS</sequence>
<dbReference type="EMBL" id="OU594946">
    <property type="protein sequence ID" value="CAG9290500.1"/>
    <property type="molecule type" value="Genomic_DNA"/>
</dbReference>
<dbReference type="SMART" id="SM00320">
    <property type="entry name" value="WD40"/>
    <property type="match status" value="4"/>
</dbReference>
<dbReference type="Proteomes" id="UP000836788">
    <property type="component" value="Chromosome 5"/>
</dbReference>
<dbReference type="InterPro" id="IPR015943">
    <property type="entry name" value="WD40/YVTN_repeat-like_dom_sf"/>
</dbReference>
<gene>
    <name evidence="8" type="ORF">PTTT1_LOCUS45005</name>
</gene>
<proteinExistence type="inferred from homology"/>
<dbReference type="PANTHER" id="PTHR15598:SF5">
    <property type="entry name" value="ENHANCER OF MRNA-DECAPPING PROTEIN 4"/>
    <property type="match status" value="1"/>
</dbReference>
<feature type="region of interest" description="Disordered" evidence="6">
    <location>
        <begin position="498"/>
        <end position="526"/>
    </location>
</feature>
<feature type="compositionally biased region" description="Pro residues" evidence="6">
    <location>
        <begin position="558"/>
        <end position="572"/>
    </location>
</feature>
<dbReference type="InterPro" id="IPR001680">
    <property type="entry name" value="WD40_rpt"/>
</dbReference>
<feature type="domain" description="Enhancer of mRNA-decapping protein 4 C-terminal" evidence="7">
    <location>
        <begin position="839"/>
        <end position="950"/>
    </location>
</feature>
<feature type="region of interest" description="Disordered" evidence="6">
    <location>
        <begin position="555"/>
        <end position="629"/>
    </location>
</feature>
<feature type="compositionally biased region" description="Acidic residues" evidence="6">
    <location>
        <begin position="498"/>
        <end position="509"/>
    </location>
</feature>
<organism evidence="8">
    <name type="scientific">Phaeodactylum tricornutum</name>
    <name type="common">Diatom</name>
    <dbReference type="NCBI Taxonomy" id="2850"/>
    <lineage>
        <taxon>Eukaryota</taxon>
        <taxon>Sar</taxon>
        <taxon>Stramenopiles</taxon>
        <taxon>Ochrophyta</taxon>
        <taxon>Bacillariophyta</taxon>
        <taxon>Bacillariophyceae</taxon>
        <taxon>Bacillariophycidae</taxon>
        <taxon>Naviculales</taxon>
        <taxon>Phaeodactylaceae</taxon>
        <taxon>Phaeodactylum</taxon>
    </lineage>
</organism>
<evidence type="ECO:0000256" key="2">
    <source>
        <dbReference type="ARBA" id="ARBA00009639"/>
    </source>
</evidence>
<evidence type="ECO:0000256" key="1">
    <source>
        <dbReference type="ARBA" id="ARBA00004201"/>
    </source>
</evidence>
<accession>A0A8J9SUW7</accession>
<dbReference type="GO" id="GO:0000932">
    <property type="term" value="C:P-body"/>
    <property type="evidence" value="ECO:0007669"/>
    <property type="project" value="UniProtKB-SubCell"/>
</dbReference>
<dbReference type="Gene3D" id="1.10.220.100">
    <property type="entry name" value="conserved c-terminal region of ge- 1"/>
    <property type="match status" value="1"/>
</dbReference>
<feature type="compositionally biased region" description="Basic and acidic residues" evidence="6">
    <location>
        <begin position="580"/>
        <end position="591"/>
    </location>
</feature>
<dbReference type="InterPro" id="IPR049404">
    <property type="entry name" value="EDC4_C"/>
</dbReference>
<evidence type="ECO:0000259" key="7">
    <source>
        <dbReference type="Pfam" id="PF21289"/>
    </source>
</evidence>
<name>A0A8J9SUW7_PHATR</name>
<evidence type="ECO:0000256" key="4">
    <source>
        <dbReference type="ARBA" id="ARBA00022574"/>
    </source>
</evidence>
<dbReference type="Gene3D" id="2.130.10.10">
    <property type="entry name" value="YVTN repeat-like/Quinoprotein amine dehydrogenase"/>
    <property type="match status" value="1"/>
</dbReference>
<evidence type="ECO:0000256" key="6">
    <source>
        <dbReference type="SAM" id="MobiDB-lite"/>
    </source>
</evidence>
<keyword evidence="3" id="KW-0963">Cytoplasm</keyword>